<dbReference type="EMBL" id="AP028911">
    <property type="protein sequence ID" value="BES92526.1"/>
    <property type="molecule type" value="Genomic_DNA"/>
</dbReference>
<reference evidence="2 3" key="1">
    <citation type="submission" date="2023-09" db="EMBL/GenBank/DDBJ databases">
        <title>Nesidiocoris tenuis whole genome shotgun sequence.</title>
        <authorList>
            <person name="Shibata T."/>
            <person name="Shimoda M."/>
            <person name="Kobayashi T."/>
            <person name="Uehara T."/>
        </authorList>
    </citation>
    <scope>NUCLEOTIDE SEQUENCE [LARGE SCALE GENOMIC DNA]</scope>
    <source>
        <strain evidence="2 3">Japan</strain>
    </source>
</reference>
<sequence>MARRNPDASPSPVDLLTLDHSQLFLRRMKEEEQKKTAPSLDYEELEFCPPEPPPRDVPVEMVLPPVDRPKPKTK</sequence>
<keyword evidence="3" id="KW-1185">Reference proteome</keyword>
<dbReference type="Proteomes" id="UP001307889">
    <property type="component" value="Chromosome 3"/>
</dbReference>
<evidence type="ECO:0000313" key="3">
    <source>
        <dbReference type="Proteomes" id="UP001307889"/>
    </source>
</evidence>
<proteinExistence type="predicted"/>
<evidence type="ECO:0000256" key="1">
    <source>
        <dbReference type="SAM" id="MobiDB-lite"/>
    </source>
</evidence>
<organism evidence="2 3">
    <name type="scientific">Nesidiocoris tenuis</name>
    <dbReference type="NCBI Taxonomy" id="355587"/>
    <lineage>
        <taxon>Eukaryota</taxon>
        <taxon>Metazoa</taxon>
        <taxon>Ecdysozoa</taxon>
        <taxon>Arthropoda</taxon>
        <taxon>Hexapoda</taxon>
        <taxon>Insecta</taxon>
        <taxon>Pterygota</taxon>
        <taxon>Neoptera</taxon>
        <taxon>Paraneoptera</taxon>
        <taxon>Hemiptera</taxon>
        <taxon>Heteroptera</taxon>
        <taxon>Panheteroptera</taxon>
        <taxon>Cimicomorpha</taxon>
        <taxon>Miridae</taxon>
        <taxon>Dicyphina</taxon>
        <taxon>Nesidiocoris</taxon>
    </lineage>
</organism>
<name>A0ABN7AJU3_9HEMI</name>
<evidence type="ECO:0000313" key="2">
    <source>
        <dbReference type="EMBL" id="BES92526.1"/>
    </source>
</evidence>
<feature type="region of interest" description="Disordered" evidence="1">
    <location>
        <begin position="31"/>
        <end position="74"/>
    </location>
</feature>
<gene>
    <name evidence="2" type="ORF">NTJ_05334</name>
</gene>
<protein>
    <submittedName>
        <fullName evidence="2">Uncharacterized protein</fullName>
    </submittedName>
</protein>
<accession>A0ABN7AJU3</accession>